<dbReference type="InterPro" id="IPR045397">
    <property type="entry name" value="TumE-like"/>
</dbReference>
<proteinExistence type="predicted"/>
<protein>
    <submittedName>
        <fullName evidence="1">Uncharacterized protein</fullName>
    </submittedName>
</protein>
<name>A0A1E3XDM8_9BACT</name>
<organism evidence="1 2">
    <name type="scientific">Candidatus Scalindua rubra</name>
    <dbReference type="NCBI Taxonomy" id="1872076"/>
    <lineage>
        <taxon>Bacteria</taxon>
        <taxon>Pseudomonadati</taxon>
        <taxon>Planctomycetota</taxon>
        <taxon>Candidatus Brocadiia</taxon>
        <taxon>Candidatus Brocadiales</taxon>
        <taxon>Candidatus Scalinduaceae</taxon>
        <taxon>Candidatus Scalindua</taxon>
    </lineage>
</organism>
<dbReference type="Pfam" id="PF20126">
    <property type="entry name" value="TumE"/>
    <property type="match status" value="1"/>
</dbReference>
<dbReference type="Proteomes" id="UP000094056">
    <property type="component" value="Unassembled WGS sequence"/>
</dbReference>
<comment type="caution">
    <text evidence="1">The sequence shown here is derived from an EMBL/GenBank/DDBJ whole genome shotgun (WGS) entry which is preliminary data.</text>
</comment>
<reference evidence="1 2" key="1">
    <citation type="submission" date="2016-07" db="EMBL/GenBank/DDBJ databases">
        <title>Draft genome of Scalindua rubra, obtained from a brine-seawater interface in the Red Sea, sheds light on salt adaptation in anammox bacteria.</title>
        <authorList>
            <person name="Speth D.R."/>
            <person name="Lagkouvardos I."/>
            <person name="Wang Y."/>
            <person name="Qian P.-Y."/>
            <person name="Dutilh B.E."/>
            <person name="Jetten M.S."/>
        </authorList>
    </citation>
    <scope>NUCLEOTIDE SEQUENCE [LARGE SCALE GENOMIC DNA]</scope>
    <source>
        <strain evidence="1">BSI-1</strain>
    </source>
</reference>
<dbReference type="EMBL" id="MAYW01000020">
    <property type="protein sequence ID" value="ODS33732.1"/>
    <property type="molecule type" value="Genomic_DNA"/>
</dbReference>
<dbReference type="AlphaFoldDB" id="A0A1E3XDM8"/>
<evidence type="ECO:0000313" key="1">
    <source>
        <dbReference type="EMBL" id="ODS33732.1"/>
    </source>
</evidence>
<sequence length="76" mass="9157">MTEHKVVKLVEAYESIVAYSYYWLRPNNSIIIGWDNAPHHKEMETFPHHRHIGKNIEPSQQTNIREVMEFIRDFFS</sequence>
<evidence type="ECO:0000313" key="2">
    <source>
        <dbReference type="Proteomes" id="UP000094056"/>
    </source>
</evidence>
<gene>
    <name evidence="1" type="ORF">SCARUB_01089</name>
</gene>
<accession>A0A1E3XDM8</accession>